<dbReference type="InterPro" id="IPR012147">
    <property type="entry name" value="P_Ac_Bu_trans"/>
</dbReference>
<dbReference type="OrthoDB" id="9800237at2"/>
<comment type="similarity">
    <text evidence="1">Belongs to the phosphate acetyltransferase and butyryltransferase family.</text>
</comment>
<dbReference type="InterPro" id="IPR050500">
    <property type="entry name" value="Phos_Acetyltrans/Butyryltrans"/>
</dbReference>
<evidence type="ECO:0000313" key="6">
    <source>
        <dbReference type="Proteomes" id="UP000292781"/>
    </source>
</evidence>
<evidence type="ECO:0000313" key="5">
    <source>
        <dbReference type="EMBL" id="TBW38994.1"/>
    </source>
</evidence>
<evidence type="ECO:0000259" key="4">
    <source>
        <dbReference type="Pfam" id="PF01515"/>
    </source>
</evidence>
<protein>
    <submittedName>
        <fullName evidence="5">Bifunctional enoyl-CoA hydratase/phosphate acetyltransferase</fullName>
    </submittedName>
</protein>
<dbReference type="EMBL" id="SJFN01000009">
    <property type="protein sequence ID" value="TBW38994.1"/>
    <property type="molecule type" value="Genomic_DNA"/>
</dbReference>
<evidence type="ECO:0000256" key="3">
    <source>
        <dbReference type="ARBA" id="ARBA00023315"/>
    </source>
</evidence>
<dbReference type="SUPFAM" id="SSF53659">
    <property type="entry name" value="Isocitrate/Isopropylmalate dehydrogenase-like"/>
    <property type="match status" value="1"/>
</dbReference>
<proteinExistence type="inferred from homology"/>
<reference evidence="5 6" key="1">
    <citation type="submission" date="2019-02" db="EMBL/GenBank/DDBJ databases">
        <title>Siculibacillus lacustris gen. nov., sp. nov., a new rosette-forming bacterium isolated from a freshwater crater lake (Lake St. Ana, Romania).</title>
        <authorList>
            <person name="Felfoldi T."/>
            <person name="Marton Z."/>
            <person name="Szabo A."/>
            <person name="Mentes A."/>
            <person name="Boka K."/>
            <person name="Marialigeti K."/>
            <person name="Mathe I."/>
            <person name="Koncz M."/>
            <person name="Schumann P."/>
            <person name="Toth E."/>
        </authorList>
    </citation>
    <scope>NUCLEOTIDE SEQUENCE [LARGE SCALE GENOMIC DNA]</scope>
    <source>
        <strain evidence="5 6">SA-279</strain>
    </source>
</reference>
<organism evidence="5 6">
    <name type="scientific">Siculibacillus lacustris</name>
    <dbReference type="NCBI Taxonomy" id="1549641"/>
    <lineage>
        <taxon>Bacteria</taxon>
        <taxon>Pseudomonadati</taxon>
        <taxon>Pseudomonadota</taxon>
        <taxon>Alphaproteobacteria</taxon>
        <taxon>Hyphomicrobiales</taxon>
        <taxon>Ancalomicrobiaceae</taxon>
        <taxon>Siculibacillus</taxon>
    </lineage>
</organism>
<dbReference type="Pfam" id="PF01515">
    <property type="entry name" value="PTA_PTB"/>
    <property type="match status" value="1"/>
</dbReference>
<feature type="domain" description="Phosphate acetyl/butaryl transferase" evidence="4">
    <location>
        <begin position="82"/>
        <end position="297"/>
    </location>
</feature>
<keyword evidence="3" id="KW-0012">Acyltransferase</keyword>
<gene>
    <name evidence="5" type="ORF">EYW49_07640</name>
</gene>
<dbReference type="Gene3D" id="3.40.718.10">
    <property type="entry name" value="Isopropylmalate Dehydrogenase"/>
    <property type="match status" value="1"/>
</dbReference>
<dbReference type="GO" id="GO:0016746">
    <property type="term" value="F:acyltransferase activity"/>
    <property type="evidence" value="ECO:0007669"/>
    <property type="project" value="UniProtKB-KW"/>
</dbReference>
<keyword evidence="6" id="KW-1185">Reference proteome</keyword>
<dbReference type="Proteomes" id="UP000292781">
    <property type="component" value="Unassembled WGS sequence"/>
</dbReference>
<name>A0A4Q9VSM6_9HYPH</name>
<dbReference type="PANTHER" id="PTHR43356:SF2">
    <property type="entry name" value="PHOSPHATE ACETYLTRANSFERASE"/>
    <property type="match status" value="1"/>
</dbReference>
<dbReference type="PIRSF" id="PIRSF000428">
    <property type="entry name" value="P_Ac_trans"/>
    <property type="match status" value="1"/>
</dbReference>
<dbReference type="NCBIfam" id="NF006045">
    <property type="entry name" value="PRK08190.1"/>
    <property type="match status" value="1"/>
</dbReference>
<dbReference type="AlphaFoldDB" id="A0A4Q9VSM6"/>
<dbReference type="RefSeq" id="WP_131307860.1">
    <property type="nucleotide sequence ID" value="NZ_SJFN01000009.1"/>
</dbReference>
<dbReference type="PANTHER" id="PTHR43356">
    <property type="entry name" value="PHOSPHATE ACETYLTRANSFERASE"/>
    <property type="match status" value="1"/>
</dbReference>
<sequence length="306" mass="32661">MSFAHFSELLEHIRARRSPRRLAVVAADDPHALEAVLDAVRDGVVEPILIGDAAAIAILLRRLGERPDRFRIEDVADPTAAARRAVALVHVGEVDLLMKGRLETATLMHVVVDRSSRLRTARVMSHLAVLEIPTYHKLLAITDVALNLAPDVEQKHQITLNAVEALAAMGVVRPKVAVMAAAEELNPKHLDSLDAAELKRRSLAGDLPGCLVEGPISYDLAIDREAVTLKRYASPVAGDADLLVVPGLTAGNLLVKALMFSAGAKFAGLVLGAKVPVVMTSRSSTALDKQMSIVLAAAATRELVHG</sequence>
<keyword evidence="2 5" id="KW-0808">Transferase</keyword>
<accession>A0A4Q9VSM6</accession>
<evidence type="ECO:0000256" key="2">
    <source>
        <dbReference type="ARBA" id="ARBA00022679"/>
    </source>
</evidence>
<comment type="caution">
    <text evidence="5">The sequence shown here is derived from an EMBL/GenBank/DDBJ whole genome shotgun (WGS) entry which is preliminary data.</text>
</comment>
<dbReference type="InterPro" id="IPR002505">
    <property type="entry name" value="PTA_PTB"/>
</dbReference>
<evidence type="ECO:0000256" key="1">
    <source>
        <dbReference type="ARBA" id="ARBA00005656"/>
    </source>
</evidence>